<dbReference type="GO" id="GO:0061608">
    <property type="term" value="F:nuclear import signal receptor activity"/>
    <property type="evidence" value="ECO:0000318"/>
    <property type="project" value="GO_Central"/>
</dbReference>
<dbReference type="AlphaFoldDB" id="B3S1W6"/>
<feature type="repeat" description="ARM" evidence="1">
    <location>
        <begin position="198"/>
        <end position="230"/>
    </location>
</feature>
<dbReference type="InterPro" id="IPR016024">
    <property type="entry name" value="ARM-type_fold"/>
</dbReference>
<dbReference type="GeneID" id="6755388"/>
<dbReference type="GO" id="GO:0005634">
    <property type="term" value="C:nucleus"/>
    <property type="evidence" value="ECO:0000318"/>
    <property type="project" value="GO_Central"/>
</dbReference>
<dbReference type="SUPFAM" id="SSF48371">
    <property type="entry name" value="ARM repeat"/>
    <property type="match status" value="1"/>
</dbReference>
<reference evidence="3 4" key="1">
    <citation type="journal article" date="2008" name="Nature">
        <title>The Trichoplax genome and the nature of placozoans.</title>
        <authorList>
            <person name="Srivastava M."/>
            <person name="Begovic E."/>
            <person name="Chapman J."/>
            <person name="Putnam N.H."/>
            <person name="Hellsten U."/>
            <person name="Kawashima T."/>
            <person name="Kuo A."/>
            <person name="Mitros T."/>
            <person name="Salamov A."/>
            <person name="Carpenter M.L."/>
            <person name="Signorovitch A.Y."/>
            <person name="Moreno M.A."/>
            <person name="Kamm K."/>
            <person name="Grimwood J."/>
            <person name="Schmutz J."/>
            <person name="Shapiro H."/>
            <person name="Grigoriev I.V."/>
            <person name="Buss L.W."/>
            <person name="Schierwater B."/>
            <person name="Dellaporta S.L."/>
            <person name="Rokhsar D.S."/>
        </authorList>
    </citation>
    <scope>NUCLEOTIDE SEQUENCE [LARGE SCALE GENOMIC DNA]</scope>
    <source>
        <strain evidence="3 4">Grell-BS-1999</strain>
    </source>
</reference>
<dbReference type="eggNOG" id="KOG0166">
    <property type="taxonomic scope" value="Eukaryota"/>
</dbReference>
<evidence type="ECO:0000256" key="1">
    <source>
        <dbReference type="PROSITE-ProRule" id="PRU00259"/>
    </source>
</evidence>
<dbReference type="SMART" id="SM00185">
    <property type="entry name" value="ARM"/>
    <property type="match status" value="4"/>
</dbReference>
<dbReference type="GO" id="GO:0008139">
    <property type="term" value="F:nuclear localization sequence binding"/>
    <property type="evidence" value="ECO:0000318"/>
    <property type="project" value="GO_Central"/>
</dbReference>
<dbReference type="CTD" id="6755388"/>
<dbReference type="Proteomes" id="UP000009022">
    <property type="component" value="Unassembled WGS sequence"/>
</dbReference>
<organism evidence="3 4">
    <name type="scientific">Trichoplax adhaerens</name>
    <name type="common">Trichoplax reptans</name>
    <dbReference type="NCBI Taxonomy" id="10228"/>
    <lineage>
        <taxon>Eukaryota</taxon>
        <taxon>Metazoa</taxon>
        <taxon>Placozoa</taxon>
        <taxon>Uniplacotomia</taxon>
        <taxon>Trichoplacea</taxon>
        <taxon>Trichoplacidae</taxon>
        <taxon>Trichoplax</taxon>
    </lineage>
</organism>
<evidence type="ECO:0000313" key="3">
    <source>
        <dbReference type="EMBL" id="EDV23576.1"/>
    </source>
</evidence>
<keyword evidence="4" id="KW-1185">Reference proteome</keyword>
<dbReference type="PANTHER" id="PTHR16356">
    <property type="entry name" value="TRANSMEMBRANE AND COILED-COIL DOMAIN-CONTAINING PROTEIN 6 TMCO6"/>
    <property type="match status" value="1"/>
</dbReference>
<dbReference type="InParanoid" id="B3S1W6"/>
<feature type="region of interest" description="Disordered" evidence="2">
    <location>
        <begin position="1"/>
        <end position="31"/>
    </location>
</feature>
<gene>
    <name evidence="3" type="ORF">TRIADDRAFT_58364</name>
</gene>
<dbReference type="OMA" id="EAMFRTK"/>
<proteinExistence type="predicted"/>
<dbReference type="PANTHER" id="PTHR16356:SF1">
    <property type="entry name" value="TRANSMEMBRANE AND COILED-COIL DOMAIN-CONTAINING PROTEIN 6"/>
    <property type="match status" value="1"/>
</dbReference>
<protein>
    <recommendedName>
        <fullName evidence="5">Importin subunit alpha</fullName>
    </recommendedName>
</protein>
<evidence type="ECO:0008006" key="5">
    <source>
        <dbReference type="Google" id="ProtNLM"/>
    </source>
</evidence>
<dbReference type="KEGG" id="tad:TRIADDRAFT_58364"/>
<dbReference type="HOGENOM" id="CLU_590997_0_0_1"/>
<dbReference type="InterPro" id="IPR000225">
    <property type="entry name" value="Armadillo"/>
</dbReference>
<evidence type="ECO:0000256" key="2">
    <source>
        <dbReference type="SAM" id="MobiDB-lite"/>
    </source>
</evidence>
<dbReference type="RefSeq" id="XP_002114486.1">
    <property type="nucleotide sequence ID" value="XM_002114450.1"/>
</dbReference>
<name>B3S1W6_TRIAD</name>
<dbReference type="Pfam" id="PF00514">
    <property type="entry name" value="Arm"/>
    <property type="match status" value="2"/>
</dbReference>
<dbReference type="GO" id="GO:0006607">
    <property type="term" value="P:NLS-bearing protein import into nucleus"/>
    <property type="evidence" value="ECO:0000318"/>
    <property type="project" value="GO_Central"/>
</dbReference>
<sequence length="463" mass="52482">MASLDHSHLYKHASDQIEDRRNDRRKQQQDFIRRQRDQLISSKRPRYFNDNVQDEQYYDSNHVQTLARGLLKHNNSRMDILKNLCRAFTQDEALISTFLGFNREFYFLSVCSVDNALQSLIGILTQSDSDLQEHAAWCITNICTGNHKQTLQVTRLAAPYCITYLSGQNLAMQDQCAWAIGNMAGDGKKSRKLLVKQGVTKPLVSLLNATSENVIQSAAFALSNFTREDDINLKEMIDCNVLKYLTNHLQFDKEDKISFTILPDILHLLHHITAKDGYDSVLLSTNIVKLVTKVIRFLTESRNYQIKVHKLFYTNGGFGKKLGISSEYEFIGGSQVNLTVINESGIELIKEAIKRLSWANEIGIEAAMALRNYASLGSDCIQHLARLNALQAVTANLKSADVDKALVFLDIIQITIATIPDGKRILNQLNIQEELDLLLYRDDESLRKTASQLLDSFFAIENS</sequence>
<dbReference type="Gene3D" id="1.25.10.10">
    <property type="entry name" value="Leucine-rich Repeat Variant"/>
    <property type="match status" value="2"/>
</dbReference>
<dbReference type="STRING" id="10228.B3S1W6"/>
<dbReference type="EMBL" id="DS985247">
    <property type="protein sequence ID" value="EDV23576.1"/>
    <property type="molecule type" value="Genomic_DNA"/>
</dbReference>
<dbReference type="InterPro" id="IPR011989">
    <property type="entry name" value="ARM-like"/>
</dbReference>
<accession>B3S1W6</accession>
<dbReference type="PhylomeDB" id="B3S1W6"/>
<dbReference type="OrthoDB" id="21522at2759"/>
<dbReference type="PROSITE" id="PS50176">
    <property type="entry name" value="ARM_REPEAT"/>
    <property type="match status" value="1"/>
</dbReference>
<evidence type="ECO:0000313" key="4">
    <source>
        <dbReference type="Proteomes" id="UP000009022"/>
    </source>
</evidence>